<evidence type="ECO:0000313" key="1">
    <source>
        <dbReference type="Proteomes" id="UP000038045"/>
    </source>
</evidence>
<dbReference type="Proteomes" id="UP000038045">
    <property type="component" value="Unplaced"/>
</dbReference>
<accession>A0A0N4ZQZ3</accession>
<dbReference type="InterPro" id="IPR012340">
    <property type="entry name" value="NA-bd_OB-fold"/>
</dbReference>
<keyword evidence="1" id="KW-1185">Reference proteome</keyword>
<reference evidence="2" key="1">
    <citation type="submission" date="2017-02" db="UniProtKB">
        <authorList>
            <consortium name="WormBaseParasite"/>
        </authorList>
    </citation>
    <scope>IDENTIFICATION</scope>
</reference>
<dbReference type="Gene3D" id="2.40.50.140">
    <property type="entry name" value="Nucleic acid-binding proteins"/>
    <property type="match status" value="1"/>
</dbReference>
<dbReference type="AlphaFoldDB" id="A0A0N4ZQZ3"/>
<protein>
    <submittedName>
        <fullName evidence="2">RPA_C domain-containing protein</fullName>
    </submittedName>
</protein>
<dbReference type="STRING" id="131310.A0A0N4ZQZ3"/>
<organism evidence="1 2">
    <name type="scientific">Parastrongyloides trichosuri</name>
    <name type="common">Possum-specific nematode worm</name>
    <dbReference type="NCBI Taxonomy" id="131310"/>
    <lineage>
        <taxon>Eukaryota</taxon>
        <taxon>Metazoa</taxon>
        <taxon>Ecdysozoa</taxon>
        <taxon>Nematoda</taxon>
        <taxon>Chromadorea</taxon>
        <taxon>Rhabditida</taxon>
        <taxon>Tylenchina</taxon>
        <taxon>Panagrolaimomorpha</taxon>
        <taxon>Strongyloidoidea</taxon>
        <taxon>Strongyloididae</taxon>
        <taxon>Parastrongyloides</taxon>
    </lineage>
</organism>
<evidence type="ECO:0000313" key="2">
    <source>
        <dbReference type="WBParaSite" id="PTRK_0001093300.1"/>
    </source>
</evidence>
<name>A0A0N4ZQZ3_PARTI</name>
<dbReference type="WBParaSite" id="PTRK_0001093300.1">
    <property type="protein sequence ID" value="PTRK_0001093300.1"/>
    <property type="gene ID" value="PTRK_0001093300"/>
</dbReference>
<sequence>MNNSQSGMDWNETMDTSIAHRSGGLPPTFDSDKVIASAHIRDLAEIGDGIDKYRQGLYTFSKVTVVGKVINVEEEQNSVIYIVADLDDPEKILRCNMLQQCLGSENRYVEGSLVSVSGKLHYQDCKLEIIIFRMFELDEEGLIKLHSAQVRLSKLLYGRNVIEKLYTNLEMFENVPYFDIPVAASKKKYFPEAGGVDNKVEVALVEDKMSYSDKIIQYLRETGKDQFEISDLTTHFKKSQREIKEIIEAMETEGLVYPNGDNTYGLGC</sequence>
<proteinExistence type="predicted"/>